<dbReference type="InterPro" id="IPR050312">
    <property type="entry name" value="IolE/XylAMocC-like"/>
</dbReference>
<sequence>MSTTCTFPSSTEEAFRLASRIGYDAIEIMVSTADSTRDPDTLRRYRDKYDLPICSIHAPVLLFTHFVWGTSPAAKLRRSVELASQVDASTVVVHPPFRWQYRYAREFTQLVRELEETTGVTVAVENMFPWHLGGAQQLYLPGTNPIEMDVPSITLDFSHAALSHDNALEMAKDAGARLKHVHLCDGDSTAENPKLIDEHLLPGQGSQPVAETLEFLRTSGWQGDVVAEINTRAAGGDTGMRVHQLQETLAFARQHLSPKRS</sequence>
<dbReference type="Gene3D" id="3.20.20.150">
    <property type="entry name" value="Divalent-metal-dependent TIM barrel enzymes"/>
    <property type="match status" value="1"/>
</dbReference>
<dbReference type="RefSeq" id="WP_245610509.1">
    <property type="nucleotide sequence ID" value="NZ_JBHUNF010000003.1"/>
</dbReference>
<evidence type="ECO:0000256" key="1">
    <source>
        <dbReference type="ARBA" id="ARBA00023277"/>
    </source>
</evidence>
<dbReference type="EMBL" id="JBHUNF010000003">
    <property type="protein sequence ID" value="MFD2674645.1"/>
    <property type="molecule type" value="Genomic_DNA"/>
</dbReference>
<evidence type="ECO:0000313" key="4">
    <source>
        <dbReference type="Proteomes" id="UP001597453"/>
    </source>
</evidence>
<keyword evidence="3" id="KW-0413">Isomerase</keyword>
<gene>
    <name evidence="3" type="ORF">ACFSUQ_04930</name>
</gene>
<dbReference type="SUPFAM" id="SSF51658">
    <property type="entry name" value="Xylose isomerase-like"/>
    <property type="match status" value="1"/>
</dbReference>
<dbReference type="InterPro" id="IPR013022">
    <property type="entry name" value="Xyl_isomerase-like_TIM-brl"/>
</dbReference>
<dbReference type="Pfam" id="PF01261">
    <property type="entry name" value="AP_endonuc_2"/>
    <property type="match status" value="1"/>
</dbReference>
<name>A0ABW5RIQ7_9MICO</name>
<organism evidence="3 4">
    <name type="scientific">Gulosibacter bifidus</name>
    <dbReference type="NCBI Taxonomy" id="272239"/>
    <lineage>
        <taxon>Bacteria</taxon>
        <taxon>Bacillati</taxon>
        <taxon>Actinomycetota</taxon>
        <taxon>Actinomycetes</taxon>
        <taxon>Micrococcales</taxon>
        <taxon>Microbacteriaceae</taxon>
        <taxon>Gulosibacter</taxon>
    </lineage>
</organism>
<keyword evidence="1" id="KW-0119">Carbohydrate metabolism</keyword>
<evidence type="ECO:0000259" key="2">
    <source>
        <dbReference type="Pfam" id="PF01261"/>
    </source>
</evidence>
<dbReference type="InterPro" id="IPR036237">
    <property type="entry name" value="Xyl_isomerase-like_sf"/>
</dbReference>
<comment type="caution">
    <text evidence="3">The sequence shown here is derived from an EMBL/GenBank/DDBJ whole genome shotgun (WGS) entry which is preliminary data.</text>
</comment>
<accession>A0ABW5RIQ7</accession>
<proteinExistence type="predicted"/>
<keyword evidence="4" id="KW-1185">Reference proteome</keyword>
<feature type="domain" description="Xylose isomerase-like TIM barrel" evidence="2">
    <location>
        <begin position="15"/>
        <end position="250"/>
    </location>
</feature>
<protein>
    <submittedName>
        <fullName evidence="3">Sugar phosphate isomerase/epimerase family protein</fullName>
    </submittedName>
</protein>
<dbReference type="PANTHER" id="PTHR12110:SF47">
    <property type="match status" value="1"/>
</dbReference>
<reference evidence="4" key="1">
    <citation type="journal article" date="2019" name="Int. J. Syst. Evol. Microbiol.">
        <title>The Global Catalogue of Microorganisms (GCM) 10K type strain sequencing project: providing services to taxonomists for standard genome sequencing and annotation.</title>
        <authorList>
            <consortium name="The Broad Institute Genomics Platform"/>
            <consortium name="The Broad Institute Genome Sequencing Center for Infectious Disease"/>
            <person name="Wu L."/>
            <person name="Ma J."/>
        </authorList>
    </citation>
    <scope>NUCLEOTIDE SEQUENCE [LARGE SCALE GENOMIC DNA]</scope>
    <source>
        <strain evidence="4">TISTR 1511</strain>
    </source>
</reference>
<dbReference type="GO" id="GO:0016853">
    <property type="term" value="F:isomerase activity"/>
    <property type="evidence" value="ECO:0007669"/>
    <property type="project" value="UniProtKB-KW"/>
</dbReference>
<evidence type="ECO:0000313" key="3">
    <source>
        <dbReference type="EMBL" id="MFD2674645.1"/>
    </source>
</evidence>
<dbReference type="Proteomes" id="UP001597453">
    <property type="component" value="Unassembled WGS sequence"/>
</dbReference>
<dbReference type="PANTHER" id="PTHR12110">
    <property type="entry name" value="HYDROXYPYRUVATE ISOMERASE"/>
    <property type="match status" value="1"/>
</dbReference>